<name>A0ABN1GUU4_9ACTN</name>
<keyword evidence="1" id="KW-0472">Membrane</keyword>
<evidence type="ECO:0000313" key="3">
    <source>
        <dbReference type="EMBL" id="GAA0620219.1"/>
    </source>
</evidence>
<evidence type="ECO:0000313" key="4">
    <source>
        <dbReference type="Proteomes" id="UP001500957"/>
    </source>
</evidence>
<dbReference type="InterPro" id="IPR029063">
    <property type="entry name" value="SAM-dependent_MTases_sf"/>
</dbReference>
<proteinExistence type="predicted"/>
<keyword evidence="1" id="KW-1133">Transmembrane helix</keyword>
<keyword evidence="3" id="KW-0808">Transferase</keyword>
<gene>
    <name evidence="3" type="ORF">GCM10009547_23470</name>
</gene>
<dbReference type="CDD" id="cd02440">
    <property type="entry name" value="AdoMet_MTases"/>
    <property type="match status" value="1"/>
</dbReference>
<feature type="transmembrane region" description="Helical" evidence="1">
    <location>
        <begin position="12"/>
        <end position="35"/>
    </location>
</feature>
<protein>
    <submittedName>
        <fullName evidence="3">Class I SAM-dependent methyltransferase</fullName>
    </submittedName>
</protein>
<dbReference type="GO" id="GO:0008168">
    <property type="term" value="F:methyltransferase activity"/>
    <property type="evidence" value="ECO:0007669"/>
    <property type="project" value="UniProtKB-KW"/>
</dbReference>
<dbReference type="GO" id="GO:0032259">
    <property type="term" value="P:methylation"/>
    <property type="evidence" value="ECO:0007669"/>
    <property type="project" value="UniProtKB-KW"/>
</dbReference>
<dbReference type="Gene3D" id="3.40.50.150">
    <property type="entry name" value="Vaccinia Virus protein VP39"/>
    <property type="match status" value="1"/>
</dbReference>
<comment type="caution">
    <text evidence="3">The sequence shown here is derived from an EMBL/GenBank/DDBJ whole genome shotgun (WGS) entry which is preliminary data.</text>
</comment>
<dbReference type="EMBL" id="BAAAHE010000017">
    <property type="protein sequence ID" value="GAA0620219.1"/>
    <property type="molecule type" value="Genomic_DNA"/>
</dbReference>
<feature type="domain" description="Methyltransferase" evidence="2">
    <location>
        <begin position="91"/>
        <end position="201"/>
    </location>
</feature>
<dbReference type="SUPFAM" id="SSF53335">
    <property type="entry name" value="S-adenosyl-L-methionine-dependent methyltransferases"/>
    <property type="match status" value="1"/>
</dbReference>
<dbReference type="RefSeq" id="WP_344604883.1">
    <property type="nucleotide sequence ID" value="NZ_BAAAHE010000017.1"/>
</dbReference>
<dbReference type="PANTHER" id="PTHR45277">
    <property type="entry name" value="EXPRESSED PROTEIN"/>
    <property type="match status" value="1"/>
</dbReference>
<reference evidence="3 4" key="1">
    <citation type="journal article" date="2019" name="Int. J. Syst. Evol. Microbiol.">
        <title>The Global Catalogue of Microorganisms (GCM) 10K type strain sequencing project: providing services to taxonomists for standard genome sequencing and annotation.</title>
        <authorList>
            <consortium name="The Broad Institute Genomics Platform"/>
            <consortium name="The Broad Institute Genome Sequencing Center for Infectious Disease"/>
            <person name="Wu L."/>
            <person name="Ma J."/>
        </authorList>
    </citation>
    <scope>NUCLEOTIDE SEQUENCE [LARGE SCALE GENOMIC DNA]</scope>
    <source>
        <strain evidence="3 4">JCM 10671</strain>
    </source>
</reference>
<evidence type="ECO:0000256" key="1">
    <source>
        <dbReference type="SAM" id="Phobius"/>
    </source>
</evidence>
<dbReference type="PANTHER" id="PTHR45277:SF1">
    <property type="entry name" value="EXPRESSED PROTEIN"/>
    <property type="match status" value="1"/>
</dbReference>
<sequence length="253" mass="26933">MLHSSAGRAGYYGIEAPFIPAVQAFLALIMMQAGWTQATREDGDSQGWWLVGFGAVLLGIALAYLHATRRGRFRAWSRELGALDLRGDETVLDVGCARGAVTTLVAARVPDGKVIGVDLWARSGLLAGSRRGADDQIARNNAQAEGVADRVQFVPGDIDDLASDGNQFDLVVSGGGIGRLGSPATRAAAIDEAVRVTRPGGRLLIADVRNTRRYVERLTELGCEDVSSRSAGPECWYGGPWLPLVFVSARKPA</sequence>
<dbReference type="Proteomes" id="UP001500957">
    <property type="component" value="Unassembled WGS sequence"/>
</dbReference>
<keyword evidence="3" id="KW-0489">Methyltransferase</keyword>
<feature type="transmembrane region" description="Helical" evidence="1">
    <location>
        <begin position="47"/>
        <end position="65"/>
    </location>
</feature>
<keyword evidence="4" id="KW-1185">Reference proteome</keyword>
<dbReference type="Pfam" id="PF13649">
    <property type="entry name" value="Methyltransf_25"/>
    <property type="match status" value="1"/>
</dbReference>
<accession>A0ABN1GUU4</accession>
<organism evidence="3 4">
    <name type="scientific">Sporichthya brevicatena</name>
    <dbReference type="NCBI Taxonomy" id="171442"/>
    <lineage>
        <taxon>Bacteria</taxon>
        <taxon>Bacillati</taxon>
        <taxon>Actinomycetota</taxon>
        <taxon>Actinomycetes</taxon>
        <taxon>Sporichthyales</taxon>
        <taxon>Sporichthyaceae</taxon>
        <taxon>Sporichthya</taxon>
    </lineage>
</organism>
<keyword evidence="1" id="KW-0812">Transmembrane</keyword>
<dbReference type="InterPro" id="IPR041698">
    <property type="entry name" value="Methyltransf_25"/>
</dbReference>
<evidence type="ECO:0000259" key="2">
    <source>
        <dbReference type="Pfam" id="PF13649"/>
    </source>
</evidence>